<dbReference type="EMBL" id="JAPTNE010000036">
    <property type="protein sequence ID" value="MCZ0809428.1"/>
    <property type="molecule type" value="Genomic_DNA"/>
</dbReference>
<dbReference type="RefSeq" id="WP_258434501.1">
    <property type="nucleotide sequence ID" value="NZ_JANSGW010000036.1"/>
</dbReference>
<dbReference type="AlphaFoldDB" id="A0AAP3DJW7"/>
<dbReference type="Proteomes" id="UP001077662">
    <property type="component" value="Unassembled WGS sequence"/>
</dbReference>
<evidence type="ECO:0000313" key="2">
    <source>
        <dbReference type="Proteomes" id="UP001077662"/>
    </source>
</evidence>
<protein>
    <submittedName>
        <fullName evidence="1">Uncharacterized protein</fullName>
    </submittedName>
</protein>
<organism evidence="1 2">
    <name type="scientific">Brevibacillus laterosporus</name>
    <name type="common">Bacillus laterosporus</name>
    <dbReference type="NCBI Taxonomy" id="1465"/>
    <lineage>
        <taxon>Bacteria</taxon>
        <taxon>Bacillati</taxon>
        <taxon>Bacillota</taxon>
        <taxon>Bacilli</taxon>
        <taxon>Bacillales</taxon>
        <taxon>Paenibacillaceae</taxon>
        <taxon>Brevibacillus</taxon>
    </lineage>
</organism>
<gene>
    <name evidence="1" type="ORF">O0554_21420</name>
</gene>
<reference evidence="1" key="1">
    <citation type="submission" date="2022-09" db="EMBL/GenBank/DDBJ databases">
        <title>Genome analysis and characterization of larvicidal activity of Brevibacillus strains.</title>
        <authorList>
            <person name="Patrusheva E.V."/>
            <person name="Izotova A.O."/>
            <person name="Toshchakov S.V."/>
            <person name="Sineoky S.P."/>
        </authorList>
    </citation>
    <scope>NUCLEOTIDE SEQUENCE</scope>
    <source>
        <strain evidence="1">VKPM_B-13247</strain>
    </source>
</reference>
<comment type="caution">
    <text evidence="1">The sequence shown here is derived from an EMBL/GenBank/DDBJ whole genome shotgun (WGS) entry which is preliminary data.</text>
</comment>
<accession>A0AAP3DJW7</accession>
<evidence type="ECO:0000313" key="1">
    <source>
        <dbReference type="EMBL" id="MCZ0809428.1"/>
    </source>
</evidence>
<proteinExistence type="predicted"/>
<sequence>MSKLAKFALITQTLLTLTLLFTGVGLDQTEQAEKSRIIQYSHGPGI</sequence>
<name>A0AAP3DJW7_BRELA</name>